<proteinExistence type="predicted"/>
<evidence type="ECO:0000256" key="1">
    <source>
        <dbReference type="SAM" id="MobiDB-lite"/>
    </source>
</evidence>
<dbReference type="EMBL" id="JAGFPW010000005">
    <property type="protein sequence ID" value="MBO3794221.1"/>
    <property type="molecule type" value="Genomic_DNA"/>
</dbReference>
<dbReference type="RefSeq" id="WP_163190118.1">
    <property type="nucleotide sequence ID" value="NZ_JAGFPW010000005.1"/>
</dbReference>
<accession>A0A8I2B8H1</accession>
<evidence type="ECO:0000313" key="3">
    <source>
        <dbReference type="Proteomes" id="UP000665181"/>
    </source>
</evidence>
<comment type="caution">
    <text evidence="2">The sequence shown here is derived from an EMBL/GenBank/DDBJ whole genome shotgun (WGS) entry which is preliminary data.</text>
</comment>
<sequence>MSTILNNIKQIVSSAIKVEVNKPVIKNGKKRYPVVVTDMGQSITSGWSIKYLPTAQNNGQRLYDGSQTFSALNIHKFSKIHNLIITANHYFLGNQNVEVMMDGRRRAIYEPDNKIRLTVTSQSNSVVVVLTVIDEESPFYMMSIPFNVVLSNDNSGDYYVIGSEDRWDRTIDMFTESNANFAPRKTRFYRVHQNANQAPTLNARIANHNGQFQIHPNGSFAIDMEAAPPEWIQVITNEYKALAYIYEQVIMEIAFKKALEQGLPSNERNQISFDDFQETPFARQGGFIPAFNLNNPATAGAENEQPIIPLPNEPKPPVTAGRNVTLPWT</sequence>
<gene>
    <name evidence="2" type="ORF">J5227_07845</name>
</gene>
<reference evidence="2" key="1">
    <citation type="submission" date="2021-03" db="EMBL/GenBank/DDBJ databases">
        <title>Isolation of Bacillus subtilis from fermented food sample.</title>
        <authorList>
            <person name="Lakshmanan V."/>
            <person name="Athira K."/>
            <person name="Rajagopal K."/>
        </authorList>
    </citation>
    <scope>NUCLEOTIDE SEQUENCE</scope>
    <source>
        <strain evidence="2">S1</strain>
    </source>
</reference>
<evidence type="ECO:0000313" key="2">
    <source>
        <dbReference type="EMBL" id="MBO3794221.1"/>
    </source>
</evidence>
<dbReference type="Proteomes" id="UP000665181">
    <property type="component" value="Unassembled WGS sequence"/>
</dbReference>
<feature type="compositionally biased region" description="Pro residues" evidence="1">
    <location>
        <begin position="308"/>
        <end position="317"/>
    </location>
</feature>
<name>A0A8I2B8H1_BACIU</name>
<organism evidence="2 3">
    <name type="scientific">Bacillus subtilis</name>
    <dbReference type="NCBI Taxonomy" id="1423"/>
    <lineage>
        <taxon>Bacteria</taxon>
        <taxon>Bacillati</taxon>
        <taxon>Bacillota</taxon>
        <taxon>Bacilli</taxon>
        <taxon>Bacillales</taxon>
        <taxon>Bacillaceae</taxon>
        <taxon>Bacillus</taxon>
    </lineage>
</organism>
<dbReference type="AlphaFoldDB" id="A0A8I2B8H1"/>
<protein>
    <submittedName>
        <fullName evidence="2">Uncharacterized protein</fullName>
    </submittedName>
</protein>
<feature type="region of interest" description="Disordered" evidence="1">
    <location>
        <begin position="298"/>
        <end position="329"/>
    </location>
</feature>